<protein>
    <recommendedName>
        <fullName evidence="3">Per a allergen</fullName>
    </recommendedName>
</protein>
<name>A0ABQ8S704_PERAM</name>
<organism evidence="1 2">
    <name type="scientific">Periplaneta americana</name>
    <name type="common">American cockroach</name>
    <name type="synonym">Blatta americana</name>
    <dbReference type="NCBI Taxonomy" id="6978"/>
    <lineage>
        <taxon>Eukaryota</taxon>
        <taxon>Metazoa</taxon>
        <taxon>Ecdysozoa</taxon>
        <taxon>Arthropoda</taxon>
        <taxon>Hexapoda</taxon>
        <taxon>Insecta</taxon>
        <taxon>Pterygota</taxon>
        <taxon>Neoptera</taxon>
        <taxon>Polyneoptera</taxon>
        <taxon>Dictyoptera</taxon>
        <taxon>Blattodea</taxon>
        <taxon>Blattoidea</taxon>
        <taxon>Blattidae</taxon>
        <taxon>Blattinae</taxon>
        <taxon>Periplaneta</taxon>
    </lineage>
</organism>
<dbReference type="Proteomes" id="UP001148838">
    <property type="component" value="Unassembled WGS sequence"/>
</dbReference>
<comment type="caution">
    <text evidence="1">The sequence shown here is derived from an EMBL/GenBank/DDBJ whole genome shotgun (WGS) entry which is preliminary data.</text>
</comment>
<proteinExistence type="predicted"/>
<dbReference type="EMBL" id="JAJSOF020000033">
    <property type="protein sequence ID" value="KAJ4429834.1"/>
    <property type="molecule type" value="Genomic_DNA"/>
</dbReference>
<sequence>MAGLCEGGNEPTGSLKASNCLKIKGVSFMSHREIWLGGALAFIIQSGPCTVVLSSVWLKEEIPGRPTLQFQ</sequence>
<evidence type="ECO:0000313" key="1">
    <source>
        <dbReference type="EMBL" id="KAJ4429834.1"/>
    </source>
</evidence>
<keyword evidence="2" id="KW-1185">Reference proteome</keyword>
<accession>A0ABQ8S704</accession>
<evidence type="ECO:0000313" key="2">
    <source>
        <dbReference type="Proteomes" id="UP001148838"/>
    </source>
</evidence>
<evidence type="ECO:0008006" key="3">
    <source>
        <dbReference type="Google" id="ProtNLM"/>
    </source>
</evidence>
<reference evidence="1 2" key="1">
    <citation type="journal article" date="2022" name="Allergy">
        <title>Genome assembly and annotation of Periplaneta americana reveal a comprehensive cockroach allergen profile.</title>
        <authorList>
            <person name="Wang L."/>
            <person name="Xiong Q."/>
            <person name="Saelim N."/>
            <person name="Wang L."/>
            <person name="Nong W."/>
            <person name="Wan A.T."/>
            <person name="Shi M."/>
            <person name="Liu X."/>
            <person name="Cao Q."/>
            <person name="Hui J.H.L."/>
            <person name="Sookrung N."/>
            <person name="Leung T.F."/>
            <person name="Tungtrongchitr A."/>
            <person name="Tsui S.K.W."/>
        </authorList>
    </citation>
    <scope>NUCLEOTIDE SEQUENCE [LARGE SCALE GENOMIC DNA]</scope>
    <source>
        <strain evidence="1">PWHHKU_190912</strain>
    </source>
</reference>
<gene>
    <name evidence="1" type="ORF">ANN_22038</name>
</gene>